<keyword evidence="4 5" id="KW-0472">Membrane</keyword>
<feature type="transmembrane region" description="Helical" evidence="5">
    <location>
        <begin position="125"/>
        <end position="147"/>
    </location>
</feature>
<dbReference type="PANTHER" id="PTHR11785">
    <property type="entry name" value="AMINO ACID TRANSPORTER"/>
    <property type="match status" value="1"/>
</dbReference>
<keyword evidence="3 5" id="KW-1133">Transmembrane helix</keyword>
<name>A0ABS8N9B2_9CLOT</name>
<evidence type="ECO:0000313" key="6">
    <source>
        <dbReference type="EMBL" id="MCC9295655.1"/>
    </source>
</evidence>
<evidence type="ECO:0000256" key="2">
    <source>
        <dbReference type="ARBA" id="ARBA00022692"/>
    </source>
</evidence>
<feature type="transmembrane region" description="Helical" evidence="5">
    <location>
        <begin position="420"/>
        <end position="438"/>
    </location>
</feature>
<proteinExistence type="predicted"/>
<feature type="transmembrane region" description="Helical" evidence="5">
    <location>
        <begin position="238"/>
        <end position="259"/>
    </location>
</feature>
<evidence type="ECO:0000256" key="1">
    <source>
        <dbReference type="ARBA" id="ARBA00004141"/>
    </source>
</evidence>
<dbReference type="InterPro" id="IPR050598">
    <property type="entry name" value="AminoAcid_Transporter"/>
</dbReference>
<dbReference type="PANTHER" id="PTHR11785:SF512">
    <property type="entry name" value="SOBREMESA, ISOFORM B"/>
    <property type="match status" value="1"/>
</dbReference>
<evidence type="ECO:0000256" key="5">
    <source>
        <dbReference type="SAM" id="Phobius"/>
    </source>
</evidence>
<dbReference type="Proteomes" id="UP001165422">
    <property type="component" value="Unassembled WGS sequence"/>
</dbReference>
<sequence>MDESKKAISNESSLKKEIGLIPAVSLVIGMVIGSGVFFKSHAIFNATGAPGLGIIAWILGGILSIAGGLTVAELSAAIPKTGGMIVYLEEAYGKIWGFLLGWVQTVIFYPATIAALAIIFSTQVINLTGISGGMLNIIAIITAVFLFAMNCLGSKTGAYIQTVSTICKLIPLVAIIIVGLVKGGGGTVNLLPIAAADHPVVSGLGSALIATMFAYDGWISVGVIAGEMKNPAKDLPKAIIGGLSLVMAVYLLINIAYLFVLPSSALAATETPAADVAKIIFGTNGGKIITIGILISVFGTLNGNILTCMRIPYKLATEGTLPGSAWLSRLHPTFKTPVNAGILEIIVSIIYIFSGKFDQLTDLTIFVIFIFYILTFYSVFILRKKQPDLYRPYKVPMYPIIPAVAIIGGLYILINTIITQPMNAGIGLVLTFIGLPVYKAMNKD</sequence>
<feature type="transmembrane region" description="Helical" evidence="5">
    <location>
        <begin position="20"/>
        <end position="38"/>
    </location>
</feature>
<feature type="transmembrane region" description="Helical" evidence="5">
    <location>
        <begin position="201"/>
        <end position="226"/>
    </location>
</feature>
<feature type="transmembrane region" description="Helical" evidence="5">
    <location>
        <begin position="279"/>
        <end position="301"/>
    </location>
</feature>
<feature type="transmembrane region" description="Helical" evidence="5">
    <location>
        <begin position="95"/>
        <end position="119"/>
    </location>
</feature>
<evidence type="ECO:0000256" key="3">
    <source>
        <dbReference type="ARBA" id="ARBA00022989"/>
    </source>
</evidence>
<dbReference type="InterPro" id="IPR002293">
    <property type="entry name" value="AA/rel_permease1"/>
</dbReference>
<dbReference type="Pfam" id="PF13520">
    <property type="entry name" value="AA_permease_2"/>
    <property type="match status" value="1"/>
</dbReference>
<keyword evidence="2 5" id="KW-0812">Transmembrane</keyword>
<comment type="subcellular location">
    <subcellularLocation>
        <location evidence="1">Membrane</location>
        <topology evidence="1">Multi-pass membrane protein</topology>
    </subcellularLocation>
</comment>
<dbReference type="EMBL" id="JAJJPB010000016">
    <property type="protein sequence ID" value="MCC9295655.1"/>
    <property type="molecule type" value="Genomic_DNA"/>
</dbReference>
<dbReference type="PIRSF" id="PIRSF006060">
    <property type="entry name" value="AA_transporter"/>
    <property type="match status" value="1"/>
</dbReference>
<reference evidence="6" key="1">
    <citation type="submission" date="2021-11" db="EMBL/GenBank/DDBJ databases">
        <authorList>
            <person name="Qingchun L."/>
            <person name="Dong Z."/>
            <person name="Zongwei Q."/>
            <person name="Jia Z."/>
            <person name="Duotao L."/>
        </authorList>
    </citation>
    <scope>NUCLEOTIDE SEQUENCE</scope>
    <source>
        <strain evidence="6">WLY-B-L2</strain>
    </source>
</reference>
<comment type="caution">
    <text evidence="6">The sequence shown here is derived from an EMBL/GenBank/DDBJ whole genome shotgun (WGS) entry which is preliminary data.</text>
</comment>
<protein>
    <submittedName>
        <fullName evidence="6">Amino acid permease</fullName>
    </submittedName>
</protein>
<dbReference type="Gene3D" id="1.20.1740.10">
    <property type="entry name" value="Amino acid/polyamine transporter I"/>
    <property type="match status" value="1"/>
</dbReference>
<accession>A0ABS8N9B2</accession>
<keyword evidence="7" id="KW-1185">Reference proteome</keyword>
<feature type="transmembrane region" description="Helical" evidence="5">
    <location>
        <begin position="395"/>
        <end position="414"/>
    </location>
</feature>
<organism evidence="6 7">
    <name type="scientific">Clostridium aromativorans</name>
    <dbReference type="NCBI Taxonomy" id="2836848"/>
    <lineage>
        <taxon>Bacteria</taxon>
        <taxon>Bacillati</taxon>
        <taxon>Bacillota</taxon>
        <taxon>Clostridia</taxon>
        <taxon>Eubacteriales</taxon>
        <taxon>Clostridiaceae</taxon>
        <taxon>Clostridium</taxon>
    </lineage>
</organism>
<evidence type="ECO:0000313" key="7">
    <source>
        <dbReference type="Proteomes" id="UP001165422"/>
    </source>
</evidence>
<feature type="transmembrane region" description="Helical" evidence="5">
    <location>
        <begin position="363"/>
        <end position="383"/>
    </location>
</feature>
<evidence type="ECO:0000256" key="4">
    <source>
        <dbReference type="ARBA" id="ARBA00023136"/>
    </source>
</evidence>
<feature type="transmembrane region" description="Helical" evidence="5">
    <location>
        <begin position="50"/>
        <end position="74"/>
    </location>
</feature>
<feature type="transmembrane region" description="Helical" evidence="5">
    <location>
        <begin position="338"/>
        <end position="357"/>
    </location>
</feature>
<gene>
    <name evidence="6" type="ORF">LN736_12375</name>
</gene>
<dbReference type="RefSeq" id="WP_179977770.1">
    <property type="nucleotide sequence ID" value="NZ_JAJJPB010000016.1"/>
</dbReference>